<evidence type="ECO:0000256" key="5">
    <source>
        <dbReference type="ARBA" id="ARBA00022801"/>
    </source>
</evidence>
<organism evidence="8">
    <name type="scientific">Mantoniella antarctica</name>
    <dbReference type="NCBI Taxonomy" id="81844"/>
    <lineage>
        <taxon>Eukaryota</taxon>
        <taxon>Viridiplantae</taxon>
        <taxon>Chlorophyta</taxon>
        <taxon>Mamiellophyceae</taxon>
        <taxon>Mamiellales</taxon>
        <taxon>Mamiellaceae</taxon>
        <taxon>Mantoniella</taxon>
    </lineage>
</organism>
<comment type="cofactor">
    <cofactor evidence="1">
        <name>Mn(2+)</name>
        <dbReference type="ChEBI" id="CHEBI:29035"/>
    </cofactor>
</comment>
<comment type="subunit">
    <text evidence="2">Homodimer.</text>
</comment>
<dbReference type="GO" id="GO:0016813">
    <property type="term" value="F:hydrolase activity, acting on carbon-nitrogen (but not peptide) bonds, in linear amidines"/>
    <property type="evidence" value="ECO:0007669"/>
    <property type="project" value="InterPro"/>
</dbReference>
<keyword evidence="4" id="KW-0479">Metal-binding</keyword>
<reference evidence="8" key="1">
    <citation type="submission" date="2021-01" db="EMBL/GenBank/DDBJ databases">
        <authorList>
            <person name="Corre E."/>
            <person name="Pelletier E."/>
            <person name="Niang G."/>
            <person name="Scheremetjew M."/>
            <person name="Finn R."/>
            <person name="Kale V."/>
            <person name="Holt S."/>
            <person name="Cochrane G."/>
            <person name="Meng A."/>
            <person name="Brown T."/>
            <person name="Cohen L."/>
        </authorList>
    </citation>
    <scope>NUCLEOTIDE SEQUENCE</scope>
    <source>
        <strain evidence="8">SL-175</strain>
    </source>
</reference>
<evidence type="ECO:0000313" key="8">
    <source>
        <dbReference type="EMBL" id="CAD8697620.1"/>
    </source>
</evidence>
<evidence type="ECO:0000256" key="3">
    <source>
        <dbReference type="ARBA" id="ARBA00022631"/>
    </source>
</evidence>
<evidence type="ECO:0000259" key="7">
    <source>
        <dbReference type="Pfam" id="PF07687"/>
    </source>
</evidence>
<keyword evidence="5" id="KW-0378">Hydrolase</keyword>
<dbReference type="PANTHER" id="PTHR32494">
    <property type="entry name" value="ALLANTOATE DEIMINASE-RELATED"/>
    <property type="match status" value="1"/>
</dbReference>
<keyword evidence="3" id="KW-0659">Purine metabolism</keyword>
<sequence length="461" mass="48590">MLPSSPPALMPAISVSNWLDIPPPSPPRCAAAAAAAAIPMPVVDIETVPGQLMKLSELSDAEPGTGVTRLIFTEKDVAGRAYIKSLMTNAGLEIREDVMGNIFGRWIGSHPDIPAVGSGSHADAIPQSGLYDGCLGVIGPIEAIASLQRAGFKPKRSIEVLMFTSEEPTRFGISCVGSRAMASKLDPAYLASLPDILVENGTFWEAARNAGYGLETKGHDDMVRQCALPLTYYDSFLELHIEQGPLLEREGINLGLVTAIAAPAALRCSFTGDGGHAGAQLMPARNDALLAAAELTLAVEGFALGTGAIDTVATVGVLQVGPGAINSVPRTAEMEIDVRDIDGKRRDEVVAKIVAKGEEIAARRKVRWTHTMINADPPATCAPKVVDAAADAAKRLGLSSKRMVSRAYHDSLFMAEVAPTAMLFIPCFKGYSHRPDEFSSSIDIKNGVTALALALAQLSLA</sequence>
<gene>
    <name evidence="8" type="ORF">MANT1106_LOCUS299</name>
</gene>
<dbReference type="InterPro" id="IPR010158">
    <property type="entry name" value="Amidase_Cbmase"/>
</dbReference>
<dbReference type="Pfam" id="PF07687">
    <property type="entry name" value="M20_dimer"/>
    <property type="match status" value="1"/>
</dbReference>
<dbReference type="SUPFAM" id="SSF53187">
    <property type="entry name" value="Zn-dependent exopeptidases"/>
    <property type="match status" value="1"/>
</dbReference>
<accession>A0A7S0S636</accession>
<evidence type="ECO:0000256" key="6">
    <source>
        <dbReference type="ARBA" id="ARBA00023211"/>
    </source>
</evidence>
<dbReference type="GO" id="GO:0006144">
    <property type="term" value="P:purine nucleobase metabolic process"/>
    <property type="evidence" value="ECO:0007669"/>
    <property type="project" value="UniProtKB-KW"/>
</dbReference>
<dbReference type="SUPFAM" id="SSF55031">
    <property type="entry name" value="Bacterial exopeptidase dimerisation domain"/>
    <property type="match status" value="1"/>
</dbReference>
<dbReference type="Gene3D" id="3.40.630.10">
    <property type="entry name" value="Zn peptidases"/>
    <property type="match status" value="1"/>
</dbReference>
<evidence type="ECO:0000256" key="4">
    <source>
        <dbReference type="ARBA" id="ARBA00022723"/>
    </source>
</evidence>
<dbReference type="GO" id="GO:0046872">
    <property type="term" value="F:metal ion binding"/>
    <property type="evidence" value="ECO:0007669"/>
    <property type="project" value="UniProtKB-KW"/>
</dbReference>
<dbReference type="CDD" id="cd03884">
    <property type="entry name" value="M20_bAS"/>
    <property type="match status" value="1"/>
</dbReference>
<dbReference type="PANTHER" id="PTHR32494:SF19">
    <property type="entry name" value="ALLANTOATE DEIMINASE-RELATED"/>
    <property type="match status" value="1"/>
</dbReference>
<dbReference type="InterPro" id="IPR036264">
    <property type="entry name" value="Bact_exopeptidase_dim_dom"/>
</dbReference>
<evidence type="ECO:0000256" key="2">
    <source>
        <dbReference type="ARBA" id="ARBA00011738"/>
    </source>
</evidence>
<proteinExistence type="predicted"/>
<evidence type="ECO:0000256" key="1">
    <source>
        <dbReference type="ARBA" id="ARBA00001936"/>
    </source>
</evidence>
<protein>
    <recommendedName>
        <fullName evidence="7">Peptidase M20 dimerisation domain-containing protein</fullName>
    </recommendedName>
</protein>
<dbReference type="PIRSF" id="PIRSF001235">
    <property type="entry name" value="Amidase_carbamoylase"/>
    <property type="match status" value="1"/>
</dbReference>
<dbReference type="NCBIfam" id="TIGR01879">
    <property type="entry name" value="hydantase"/>
    <property type="match status" value="1"/>
</dbReference>
<name>A0A7S0S636_9CHLO</name>
<dbReference type="EMBL" id="HBFC01000595">
    <property type="protein sequence ID" value="CAD8697620.1"/>
    <property type="molecule type" value="Transcribed_RNA"/>
</dbReference>
<keyword evidence="6" id="KW-0464">Manganese</keyword>
<dbReference type="InterPro" id="IPR002933">
    <property type="entry name" value="Peptidase_M20"/>
</dbReference>
<dbReference type="Pfam" id="PF01546">
    <property type="entry name" value="Peptidase_M20"/>
    <property type="match status" value="1"/>
</dbReference>
<dbReference type="Gene3D" id="3.30.70.360">
    <property type="match status" value="1"/>
</dbReference>
<feature type="domain" description="Peptidase M20 dimerisation" evidence="7">
    <location>
        <begin position="266"/>
        <end position="361"/>
    </location>
</feature>
<dbReference type="InterPro" id="IPR011650">
    <property type="entry name" value="Peptidase_M20_dimer"/>
</dbReference>
<dbReference type="AlphaFoldDB" id="A0A7S0S636"/>